<protein>
    <submittedName>
        <fullName evidence="1">Uncharacterized protein</fullName>
    </submittedName>
</protein>
<keyword evidence="2" id="KW-1185">Reference proteome</keyword>
<name>A0A939KQG5_9PROT</name>
<gene>
    <name evidence="1" type="ORF">J2D77_00355</name>
</gene>
<sequence>MPDRYKSDCCLVLSEPFYDDLLSLTGSYRQNFRRLLCNMTDKELMTITVLCITTSQLRVPAVLHFASRLFHLGNAALPFDTASRLCKDFLEASEHDLGFTTRITFSEYLHYSIHYARGGESWRVASIIPDIYAPTTPLGRVLGAHMALDIVLMSLCQVNAKRLNQPDWQRKKVNLPALATVMRTLFHNQLLVMADVWEEFERIMVIATGHALESIRKTSHP</sequence>
<reference evidence="1" key="1">
    <citation type="submission" date="2021-03" db="EMBL/GenBank/DDBJ databases">
        <title>The complete genome sequence of Acetobacter sp. TBRC 12339.</title>
        <authorList>
            <person name="Charoenyingcharoen P."/>
            <person name="Yukphan P."/>
        </authorList>
    </citation>
    <scope>NUCLEOTIDE SEQUENCE</scope>
    <source>
        <strain evidence="1">TBRC 12339</strain>
    </source>
</reference>
<dbReference type="RefSeq" id="WP_207844002.1">
    <property type="nucleotide sequence ID" value="NZ_JAFVMH010000001.1"/>
</dbReference>
<comment type="caution">
    <text evidence="1">The sequence shown here is derived from an EMBL/GenBank/DDBJ whole genome shotgun (WGS) entry which is preliminary data.</text>
</comment>
<proteinExistence type="predicted"/>
<evidence type="ECO:0000313" key="2">
    <source>
        <dbReference type="Proteomes" id="UP000664073"/>
    </source>
</evidence>
<dbReference type="AlphaFoldDB" id="A0A939KQG5"/>
<evidence type="ECO:0000313" key="1">
    <source>
        <dbReference type="EMBL" id="MBO1323606.1"/>
    </source>
</evidence>
<accession>A0A939KQG5</accession>
<dbReference type="EMBL" id="JAFVMH010000001">
    <property type="protein sequence ID" value="MBO1323606.1"/>
    <property type="molecule type" value="Genomic_DNA"/>
</dbReference>
<dbReference type="Proteomes" id="UP000664073">
    <property type="component" value="Unassembled WGS sequence"/>
</dbReference>
<organism evidence="1 2">
    <name type="scientific">Acetobacter garciniae</name>
    <dbReference type="NCBI Taxonomy" id="2817435"/>
    <lineage>
        <taxon>Bacteria</taxon>
        <taxon>Pseudomonadati</taxon>
        <taxon>Pseudomonadota</taxon>
        <taxon>Alphaproteobacteria</taxon>
        <taxon>Acetobacterales</taxon>
        <taxon>Acetobacteraceae</taxon>
        <taxon>Acetobacter</taxon>
    </lineage>
</organism>